<proteinExistence type="predicted"/>
<dbReference type="AlphaFoldDB" id="A0A9J6QQF9"/>
<reference evidence="2" key="1">
    <citation type="submission" date="2022-09" db="EMBL/GenBank/DDBJ databases">
        <title>Culturomic study of gut microbiota in children with autism spectrum disorder.</title>
        <authorList>
            <person name="Efimov B.A."/>
            <person name="Chaplin A.V."/>
            <person name="Sokolova S.R."/>
            <person name="Pikina A.P."/>
            <person name="Korzhanova M."/>
            <person name="Belova V."/>
            <person name="Korostin D."/>
        </authorList>
    </citation>
    <scope>NUCLEOTIDE SEQUENCE</scope>
    <source>
        <strain evidence="2">ASD5510</strain>
    </source>
</reference>
<dbReference type="CDD" id="cd00093">
    <property type="entry name" value="HTH_XRE"/>
    <property type="match status" value="1"/>
</dbReference>
<dbReference type="SMART" id="SM00530">
    <property type="entry name" value="HTH_XRE"/>
    <property type="match status" value="1"/>
</dbReference>
<accession>A0A9J6QQF9</accession>
<dbReference type="GO" id="GO:0003677">
    <property type="term" value="F:DNA binding"/>
    <property type="evidence" value="ECO:0007669"/>
    <property type="project" value="InterPro"/>
</dbReference>
<dbReference type="EMBL" id="JAOSHN010000002">
    <property type="protein sequence ID" value="MCU7378109.1"/>
    <property type="molecule type" value="Genomic_DNA"/>
</dbReference>
<evidence type="ECO:0000313" key="2">
    <source>
        <dbReference type="EMBL" id="MCU7378109.1"/>
    </source>
</evidence>
<keyword evidence="3" id="KW-1185">Reference proteome</keyword>
<name>A0A9J6QQF9_9FIRM</name>
<protein>
    <submittedName>
        <fullName evidence="2">Helix-turn-helix domain-containing protein</fullName>
    </submittedName>
</protein>
<gene>
    <name evidence="2" type="ORF">OBO34_07045</name>
</gene>
<dbReference type="Proteomes" id="UP001065549">
    <property type="component" value="Unassembled WGS sequence"/>
</dbReference>
<sequence length="165" mass="19287">MGKDNKIFQARRAAGLSRADMARELKIPARTIEDWESGKRTPPEYVETLVIEKLRRMEIKNDLRNGARNEAHRMYLEKMDYFDGVAYLLSCGYKRMDSVTEKVGKTLFISECYKITFQPGDFEYKEGKDNSHVVTWEYKVPDDVEETTALKWDNGYWHVARAMGE</sequence>
<evidence type="ECO:0000259" key="1">
    <source>
        <dbReference type="PROSITE" id="PS50943"/>
    </source>
</evidence>
<organism evidence="2 3">
    <name type="scientific">Hominibacterium faecale</name>
    <dbReference type="NCBI Taxonomy" id="2839743"/>
    <lineage>
        <taxon>Bacteria</taxon>
        <taxon>Bacillati</taxon>
        <taxon>Bacillota</taxon>
        <taxon>Clostridia</taxon>
        <taxon>Peptostreptococcales</taxon>
        <taxon>Anaerovoracaceae</taxon>
        <taxon>Hominibacterium</taxon>
    </lineage>
</organism>
<dbReference type="Gene3D" id="1.10.260.40">
    <property type="entry name" value="lambda repressor-like DNA-binding domains"/>
    <property type="match status" value="1"/>
</dbReference>
<dbReference type="SUPFAM" id="SSF47413">
    <property type="entry name" value="lambda repressor-like DNA-binding domains"/>
    <property type="match status" value="1"/>
</dbReference>
<feature type="domain" description="HTH cro/C1-type" evidence="1">
    <location>
        <begin position="9"/>
        <end position="42"/>
    </location>
</feature>
<dbReference type="Pfam" id="PF01381">
    <property type="entry name" value="HTH_3"/>
    <property type="match status" value="1"/>
</dbReference>
<dbReference type="InterPro" id="IPR010982">
    <property type="entry name" value="Lambda_DNA-bd_dom_sf"/>
</dbReference>
<dbReference type="RefSeq" id="WP_269478422.1">
    <property type="nucleotide sequence ID" value="NZ_JAOSHN010000002.1"/>
</dbReference>
<dbReference type="PROSITE" id="PS50943">
    <property type="entry name" value="HTH_CROC1"/>
    <property type="match status" value="1"/>
</dbReference>
<dbReference type="InterPro" id="IPR001387">
    <property type="entry name" value="Cro/C1-type_HTH"/>
</dbReference>
<comment type="caution">
    <text evidence="2">The sequence shown here is derived from an EMBL/GenBank/DDBJ whole genome shotgun (WGS) entry which is preliminary data.</text>
</comment>
<evidence type="ECO:0000313" key="3">
    <source>
        <dbReference type="Proteomes" id="UP001065549"/>
    </source>
</evidence>